<comment type="caution">
    <text evidence="1">The sequence shown here is derived from an EMBL/GenBank/DDBJ whole genome shotgun (WGS) entry which is preliminary data.</text>
</comment>
<sequence length="338" mass="36885">MKKITIIGGGLGGLALANGLRLADVPVEVMEAGHYPRHRVCGEFMAGLTEQTIQDLGLKSCFVDALRHSTTCFFSKGKAIRTYALPSPVLGISRHTLDLRMANLVRERGGIVREGVRADLSPGNGIIQTGGNKPKAGGFSGMKGHWGDLETRADLEMHMGEHSYVGLSAVENGDINVCGLFKQIAVGEFGSRLDRFLATLERNGLGYLAKRLSKANLREDSLCSVAGLHYNSIRGHFRGTLGDRHRLIPPFTGNGMTIAIESAASVLPLAVAYAEGRLAWEQFLEESDTRLREQFAHRYRTANLLHPFLLSPSLQSILTILSRARLLPFPALYKLTHA</sequence>
<evidence type="ECO:0000313" key="1">
    <source>
        <dbReference type="EMBL" id="NDV63157.1"/>
    </source>
</evidence>
<evidence type="ECO:0000313" key="2">
    <source>
        <dbReference type="Proteomes" id="UP000478417"/>
    </source>
</evidence>
<organism evidence="1 2">
    <name type="scientific">Oceanipulchritudo coccoides</name>
    <dbReference type="NCBI Taxonomy" id="2706888"/>
    <lineage>
        <taxon>Bacteria</taxon>
        <taxon>Pseudomonadati</taxon>
        <taxon>Verrucomicrobiota</taxon>
        <taxon>Opitutia</taxon>
        <taxon>Puniceicoccales</taxon>
        <taxon>Oceanipulchritudinaceae</taxon>
        <taxon>Oceanipulchritudo</taxon>
    </lineage>
</organism>
<dbReference type="EMBL" id="JAAGNX010000003">
    <property type="protein sequence ID" value="NDV63157.1"/>
    <property type="molecule type" value="Genomic_DNA"/>
</dbReference>
<proteinExistence type="predicted"/>
<dbReference type="SUPFAM" id="SSF51905">
    <property type="entry name" value="FAD/NAD(P)-binding domain"/>
    <property type="match status" value="1"/>
</dbReference>
<dbReference type="Gene3D" id="3.50.50.60">
    <property type="entry name" value="FAD/NAD(P)-binding domain"/>
    <property type="match status" value="2"/>
</dbReference>
<protein>
    <recommendedName>
        <fullName evidence="3">Flavin-dependent dehydrogenase</fullName>
    </recommendedName>
</protein>
<gene>
    <name evidence="1" type="ORF">G0Q06_11895</name>
</gene>
<accession>A0A6B2M4Z3</accession>
<dbReference type="RefSeq" id="WP_163966279.1">
    <property type="nucleotide sequence ID" value="NZ_JAAGNX010000003.1"/>
</dbReference>
<name>A0A6B2M4Z3_9BACT</name>
<keyword evidence="2" id="KW-1185">Reference proteome</keyword>
<dbReference type="AlphaFoldDB" id="A0A6B2M4Z3"/>
<evidence type="ECO:0008006" key="3">
    <source>
        <dbReference type="Google" id="ProtNLM"/>
    </source>
</evidence>
<dbReference type="InterPro" id="IPR036188">
    <property type="entry name" value="FAD/NAD-bd_sf"/>
</dbReference>
<reference evidence="1 2" key="1">
    <citation type="submission" date="2020-02" db="EMBL/GenBank/DDBJ databases">
        <title>Albibacoteraceae fam. nov., the first described family within the subdivision 4 Verrucomicrobia.</title>
        <authorList>
            <person name="Xi F."/>
        </authorList>
    </citation>
    <scope>NUCLEOTIDE SEQUENCE [LARGE SCALE GENOMIC DNA]</scope>
    <source>
        <strain evidence="1 2">CK1056</strain>
    </source>
</reference>
<dbReference type="Proteomes" id="UP000478417">
    <property type="component" value="Unassembled WGS sequence"/>
</dbReference>